<dbReference type="Pfam" id="PF01814">
    <property type="entry name" value="Hemerythrin"/>
    <property type="match status" value="1"/>
</dbReference>
<comment type="catalytic activity">
    <reaction evidence="6">
        <text>2 GTP = 3',3'-c-di-GMP + 2 diphosphate</text>
        <dbReference type="Rhea" id="RHEA:24898"/>
        <dbReference type="ChEBI" id="CHEBI:33019"/>
        <dbReference type="ChEBI" id="CHEBI:37565"/>
        <dbReference type="ChEBI" id="CHEBI:58805"/>
        <dbReference type="EC" id="2.7.7.65"/>
    </reaction>
</comment>
<evidence type="ECO:0000313" key="8">
    <source>
        <dbReference type="EMBL" id="GJA42695.1"/>
    </source>
</evidence>
<dbReference type="CDD" id="cd12107">
    <property type="entry name" value="Hemerythrin"/>
    <property type="match status" value="1"/>
</dbReference>
<dbReference type="SUPFAM" id="SSF47188">
    <property type="entry name" value="Hemerythrin-like"/>
    <property type="match status" value="1"/>
</dbReference>
<dbReference type="InterPro" id="IPR035938">
    <property type="entry name" value="Hemerythrin-like_sf"/>
</dbReference>
<dbReference type="PANTHER" id="PTHR45138:SF9">
    <property type="entry name" value="DIGUANYLATE CYCLASE DGCM-RELATED"/>
    <property type="match status" value="1"/>
</dbReference>
<organism evidence="8 9">
    <name type="scientific">Aeromonas caviae</name>
    <name type="common">Aeromonas punctata</name>
    <dbReference type="NCBI Taxonomy" id="648"/>
    <lineage>
        <taxon>Bacteria</taxon>
        <taxon>Pseudomonadati</taxon>
        <taxon>Pseudomonadota</taxon>
        <taxon>Gammaproteobacteria</taxon>
        <taxon>Aeromonadales</taxon>
        <taxon>Aeromonadaceae</taxon>
        <taxon>Aeromonas</taxon>
    </lineage>
</organism>
<dbReference type="Pfam" id="PF00990">
    <property type="entry name" value="GGDEF"/>
    <property type="match status" value="1"/>
</dbReference>
<dbReference type="GO" id="GO:0046872">
    <property type="term" value="F:metal ion binding"/>
    <property type="evidence" value="ECO:0007669"/>
    <property type="project" value="UniProtKB-KW"/>
</dbReference>
<dbReference type="SMART" id="SM00267">
    <property type="entry name" value="GGDEF"/>
    <property type="match status" value="1"/>
</dbReference>
<evidence type="ECO:0000256" key="5">
    <source>
        <dbReference type="ARBA" id="ARBA00023004"/>
    </source>
</evidence>
<keyword evidence="5" id="KW-0408">Iron</keyword>
<dbReference type="EMBL" id="BPNI01000096">
    <property type="protein sequence ID" value="GJA42695.1"/>
    <property type="molecule type" value="Genomic_DNA"/>
</dbReference>
<dbReference type="InterPro" id="IPR043128">
    <property type="entry name" value="Rev_trsase/Diguanyl_cyclase"/>
</dbReference>
<dbReference type="PROSITE" id="PS50887">
    <property type="entry name" value="GGDEF"/>
    <property type="match status" value="1"/>
</dbReference>
<evidence type="ECO:0000313" key="9">
    <source>
        <dbReference type="Proteomes" id="UP000886939"/>
    </source>
</evidence>
<dbReference type="Gene3D" id="1.20.120.50">
    <property type="entry name" value="Hemerythrin-like"/>
    <property type="match status" value="1"/>
</dbReference>
<evidence type="ECO:0000259" key="7">
    <source>
        <dbReference type="PROSITE" id="PS50887"/>
    </source>
</evidence>
<evidence type="ECO:0000256" key="6">
    <source>
        <dbReference type="ARBA" id="ARBA00034247"/>
    </source>
</evidence>
<dbReference type="InterPro" id="IPR012827">
    <property type="entry name" value="Hemerythrin_metal-bd"/>
</dbReference>
<dbReference type="EC" id="2.7.7.65" evidence="3"/>
<evidence type="ECO:0000256" key="4">
    <source>
        <dbReference type="ARBA" id="ARBA00022723"/>
    </source>
</evidence>
<comment type="cofactor">
    <cofactor evidence="1">
        <name>Mg(2+)</name>
        <dbReference type="ChEBI" id="CHEBI:18420"/>
    </cofactor>
</comment>
<dbReference type="AlphaFoldDB" id="A0AAV4YRG2"/>
<dbReference type="Proteomes" id="UP000886939">
    <property type="component" value="Unassembled WGS sequence"/>
</dbReference>
<keyword evidence="4" id="KW-0479">Metal-binding</keyword>
<evidence type="ECO:0000256" key="3">
    <source>
        <dbReference type="ARBA" id="ARBA00012528"/>
    </source>
</evidence>
<name>A0AAV4YRG2_AERCA</name>
<dbReference type="GO" id="GO:1902201">
    <property type="term" value="P:negative regulation of bacterial-type flagellum-dependent cell motility"/>
    <property type="evidence" value="ECO:0007669"/>
    <property type="project" value="TreeGrafter"/>
</dbReference>
<dbReference type="SUPFAM" id="SSF55073">
    <property type="entry name" value="Nucleotide cyclase"/>
    <property type="match status" value="1"/>
</dbReference>
<proteinExistence type="inferred from homology"/>
<dbReference type="FunFam" id="3.30.70.270:FF:000001">
    <property type="entry name" value="Diguanylate cyclase domain protein"/>
    <property type="match status" value="1"/>
</dbReference>
<dbReference type="Gene3D" id="3.30.70.270">
    <property type="match status" value="1"/>
</dbReference>
<comment type="caution">
    <text evidence="8">The sequence shown here is derived from an EMBL/GenBank/DDBJ whole genome shotgun (WGS) entry which is preliminary data.</text>
</comment>
<feature type="domain" description="GGDEF" evidence="7">
    <location>
        <begin position="43"/>
        <end position="180"/>
    </location>
</feature>
<dbReference type="NCBIfam" id="TIGR00254">
    <property type="entry name" value="GGDEF"/>
    <property type="match status" value="1"/>
</dbReference>
<gene>
    <name evidence="8" type="ORF">KAM343_34910</name>
</gene>
<evidence type="ECO:0000256" key="1">
    <source>
        <dbReference type="ARBA" id="ARBA00001946"/>
    </source>
</evidence>
<dbReference type="InterPro" id="IPR000160">
    <property type="entry name" value="GGDEF_dom"/>
</dbReference>
<dbReference type="GO" id="GO:0043709">
    <property type="term" value="P:cell adhesion involved in single-species biofilm formation"/>
    <property type="evidence" value="ECO:0007669"/>
    <property type="project" value="TreeGrafter"/>
</dbReference>
<dbReference type="CDD" id="cd01949">
    <property type="entry name" value="GGDEF"/>
    <property type="match status" value="1"/>
</dbReference>
<dbReference type="NCBIfam" id="TIGR02481">
    <property type="entry name" value="hemeryth_dom"/>
    <property type="match status" value="1"/>
</dbReference>
<accession>A0AAV4YRG2</accession>
<dbReference type="GO" id="GO:0052621">
    <property type="term" value="F:diguanylate cyclase activity"/>
    <property type="evidence" value="ECO:0007669"/>
    <property type="project" value="UniProtKB-EC"/>
</dbReference>
<dbReference type="InterPro" id="IPR050469">
    <property type="entry name" value="Diguanylate_Cyclase"/>
</dbReference>
<comment type="similarity">
    <text evidence="2">Belongs to the hemerythrin family.</text>
</comment>
<protein>
    <recommendedName>
        <fullName evidence="3">diguanylate cyclase</fullName>
        <ecNumber evidence="3">2.7.7.65</ecNumber>
    </recommendedName>
</protein>
<reference evidence="8" key="1">
    <citation type="submission" date="2021-07" db="EMBL/GenBank/DDBJ databases">
        <title>Draft genome sequence of carbapenem-resistant Aeromonas spp. in Japan.</title>
        <authorList>
            <person name="Maehana S."/>
            <person name="Suzuki M."/>
            <person name="Kitasato H."/>
        </authorList>
    </citation>
    <scope>NUCLEOTIDE SEQUENCE</scope>
    <source>
        <strain evidence="8">KAM343</strain>
    </source>
</reference>
<dbReference type="InterPro" id="IPR029787">
    <property type="entry name" value="Nucleotide_cyclase"/>
</dbReference>
<dbReference type="GO" id="GO:0005886">
    <property type="term" value="C:plasma membrane"/>
    <property type="evidence" value="ECO:0007669"/>
    <property type="project" value="TreeGrafter"/>
</dbReference>
<dbReference type="PANTHER" id="PTHR45138">
    <property type="entry name" value="REGULATORY COMPONENTS OF SENSORY TRANSDUCTION SYSTEM"/>
    <property type="match status" value="1"/>
</dbReference>
<evidence type="ECO:0000256" key="2">
    <source>
        <dbReference type="ARBA" id="ARBA00010587"/>
    </source>
</evidence>
<dbReference type="InterPro" id="IPR012312">
    <property type="entry name" value="Hemerythrin-like"/>
</dbReference>
<sequence length="326" mass="36578">MHEAAVKALRLAATTDALTGLANRRRFNEVLNTEFFRLKRSGAPLSLIILDVDYFKRFNDRYGHVQGDECLRAIGQAIKASVHRPPDLAARLGGEEFMVIAPETGANGALALAERIRHAVTRLEIPHEDNTAAPHVTASLGVATCYANELETPESLVELADQALYQAKHSGRNQTQIRLRQEDEVGKRPGFVRLLWNDMAESGHPRLDEEHKALFDQANLLLSAIADGQTKAECRVLLDRTMEIIAGHFRDEIELIATTPFPDIDHHRRCHQALLGKVVKMSERFDHDELSISELFGFLAHDVIVQHIMGEDRKYFPYLPTPDLEG</sequence>